<evidence type="ECO:0000313" key="5">
    <source>
        <dbReference type="EMBL" id="KAK3083795.1"/>
    </source>
</evidence>
<feature type="compositionally biased region" description="Basic and acidic residues" evidence="3">
    <location>
        <begin position="517"/>
        <end position="528"/>
    </location>
</feature>
<dbReference type="PROSITE" id="PS50002">
    <property type="entry name" value="SH3"/>
    <property type="match status" value="1"/>
</dbReference>
<name>A0AA89BLG0_PINIB</name>
<dbReference type="InterPro" id="IPR001452">
    <property type="entry name" value="SH3_domain"/>
</dbReference>
<feature type="region of interest" description="Disordered" evidence="3">
    <location>
        <begin position="509"/>
        <end position="657"/>
    </location>
</feature>
<dbReference type="AlphaFoldDB" id="A0AA89BLG0"/>
<evidence type="ECO:0000313" key="6">
    <source>
        <dbReference type="Proteomes" id="UP001186944"/>
    </source>
</evidence>
<evidence type="ECO:0000259" key="4">
    <source>
        <dbReference type="PROSITE" id="PS50002"/>
    </source>
</evidence>
<feature type="compositionally biased region" description="Polar residues" evidence="3">
    <location>
        <begin position="612"/>
        <end position="642"/>
    </location>
</feature>
<feature type="compositionally biased region" description="Polar residues" evidence="3">
    <location>
        <begin position="583"/>
        <end position="592"/>
    </location>
</feature>
<comment type="caution">
    <text evidence="5">The sequence shown here is derived from an EMBL/GenBank/DDBJ whole genome shotgun (WGS) entry which is preliminary data.</text>
</comment>
<protein>
    <recommendedName>
        <fullName evidence="4">SH3 domain-containing protein</fullName>
    </recommendedName>
</protein>
<evidence type="ECO:0000256" key="2">
    <source>
        <dbReference type="PROSITE-ProRule" id="PRU00192"/>
    </source>
</evidence>
<feature type="compositionally biased region" description="Basic and acidic residues" evidence="3">
    <location>
        <begin position="571"/>
        <end position="581"/>
    </location>
</feature>
<organism evidence="5 6">
    <name type="scientific">Pinctada imbricata</name>
    <name type="common">Atlantic pearl-oyster</name>
    <name type="synonym">Pinctada martensii</name>
    <dbReference type="NCBI Taxonomy" id="66713"/>
    <lineage>
        <taxon>Eukaryota</taxon>
        <taxon>Metazoa</taxon>
        <taxon>Spiralia</taxon>
        <taxon>Lophotrochozoa</taxon>
        <taxon>Mollusca</taxon>
        <taxon>Bivalvia</taxon>
        <taxon>Autobranchia</taxon>
        <taxon>Pteriomorphia</taxon>
        <taxon>Pterioida</taxon>
        <taxon>Pterioidea</taxon>
        <taxon>Pteriidae</taxon>
        <taxon>Pinctada</taxon>
    </lineage>
</organism>
<keyword evidence="1 2" id="KW-0728">SH3 domain</keyword>
<proteinExistence type="predicted"/>
<dbReference type="CDD" id="cd00174">
    <property type="entry name" value="SH3"/>
    <property type="match status" value="1"/>
</dbReference>
<feature type="compositionally biased region" description="Basic and acidic residues" evidence="3">
    <location>
        <begin position="543"/>
        <end position="563"/>
    </location>
</feature>
<dbReference type="EMBL" id="VSWD01000013">
    <property type="protein sequence ID" value="KAK3083795.1"/>
    <property type="molecule type" value="Genomic_DNA"/>
</dbReference>
<feature type="compositionally biased region" description="Polar residues" evidence="3">
    <location>
        <begin position="793"/>
        <end position="802"/>
    </location>
</feature>
<feature type="region of interest" description="Disordered" evidence="3">
    <location>
        <begin position="938"/>
        <end position="961"/>
    </location>
</feature>
<dbReference type="Proteomes" id="UP001186944">
    <property type="component" value="Unassembled WGS sequence"/>
</dbReference>
<keyword evidence="6" id="KW-1185">Reference proteome</keyword>
<dbReference type="SMART" id="SM00326">
    <property type="entry name" value="SH3"/>
    <property type="match status" value="1"/>
</dbReference>
<feature type="domain" description="SH3" evidence="4">
    <location>
        <begin position="197"/>
        <end position="258"/>
    </location>
</feature>
<gene>
    <name evidence="5" type="ORF">FSP39_003290</name>
</gene>
<dbReference type="Gene3D" id="2.30.30.40">
    <property type="entry name" value="SH3 Domains"/>
    <property type="match status" value="1"/>
</dbReference>
<reference evidence="5" key="1">
    <citation type="submission" date="2019-08" db="EMBL/GenBank/DDBJ databases">
        <title>The improved chromosome-level genome for the pearl oyster Pinctada fucata martensii using PacBio sequencing and Hi-C.</title>
        <authorList>
            <person name="Zheng Z."/>
        </authorList>
    </citation>
    <scope>NUCLEOTIDE SEQUENCE</scope>
    <source>
        <strain evidence="5">ZZ-2019</strain>
        <tissue evidence="5">Adductor muscle</tissue>
    </source>
</reference>
<feature type="region of interest" description="Disordered" evidence="3">
    <location>
        <begin position="725"/>
        <end position="834"/>
    </location>
</feature>
<evidence type="ECO:0000256" key="1">
    <source>
        <dbReference type="ARBA" id="ARBA00022443"/>
    </source>
</evidence>
<evidence type="ECO:0000256" key="3">
    <source>
        <dbReference type="SAM" id="MobiDB-lite"/>
    </source>
</evidence>
<accession>A0AA89BLG0</accession>
<dbReference type="InterPro" id="IPR036028">
    <property type="entry name" value="SH3-like_dom_sf"/>
</dbReference>
<feature type="compositionally biased region" description="Low complexity" evidence="3">
    <location>
        <begin position="725"/>
        <end position="742"/>
    </location>
</feature>
<dbReference type="SUPFAM" id="SSF50044">
    <property type="entry name" value="SH3-domain"/>
    <property type="match status" value="1"/>
</dbReference>
<sequence>MNGIGEKFVILRQGTGLFYGSGKLSFWRYANVELGPRIAIKIRFKPYGRSKRSMGLLSNCNGTPIGSTIDIRLYTWTNEITFKLSTNQKLDNKITLKYKPFEWNEAIFIYDGSSFSVASNEQAGQIFVEGSIPQRHPEIQVGGCGTIDGYLGYIDDVDHNCIIQTAQLSIIYILVFKMSSACESRDFNPSGTVPTIERNYPAVVLYTFIPGRKDSTEIFVSEGDIVQLLYSVGGWVYIRTYEGKLGYIPLEFVGDLECSKSLRSVTFDERKGEFYQRQKCNDDNSVNEHLQRQEDRSRERIFSLTEDDSVFVDEDLYSPDRERSVLDRNTNVRDTNEFINIDLKRHRSFESTQGYKQTNIDENYFEFRIQRHCTRDERSTRRNLDSCAICSAFLSKFIAGVQNLAITDREKADLKSRKLLKLLRKVAQDGLISIPSLKDLTNHNESHSEEIRKKCISNLHDLRRDQIPKFGENCDQCLLFKDFFKVAEKYSMTDLYATIRDLHIHALSESESDGEGEQQRKDGTESRKSVTNNATESWAKRHSTGEFHKFARQSEKLSPEIKRSASFQLESTKHNRSDIIRNHSFSGRTSSDNPDDLPTIRDLLPSDDIESDYSTPRNSASTAGRSSDTTGGIMSPTLNSRMPSIHSDEGYSSTDTGSTIHGFPERFSDPTPCLIPSSSLHCNSATAGGDELVTIDDDDNNNVRQKMQGRPGVYGFQSLITSSLPLSPRASPSKSPSYSNASKRVEGARCSNGALKPPGSFVAEAPSRVQTGSKPFPARSSFSKTLAERTKSFSDTNQSKTSQKSDHSPERTQQGSMHLQFQPPPIPGSECEASGHTTVPVIRGLQKTDNDAGRRIIARRFQTYRNPMEIKSTGGPMSTDRDIRKTLHDLSSVKRTTSMKNAPMRAQHSIPVQNPLKEGTNISGKSVPAKKFNKQIWRPSQGMPEGSDQRPFSPFGGTLPPSKITKKKVVEVFV</sequence>